<feature type="compositionally biased region" description="Basic and acidic residues" evidence="2">
    <location>
        <begin position="110"/>
        <end position="119"/>
    </location>
</feature>
<dbReference type="AlphaFoldDB" id="A0A7S0GI06"/>
<proteinExistence type="predicted"/>
<reference evidence="3" key="1">
    <citation type="submission" date="2021-01" db="EMBL/GenBank/DDBJ databases">
        <authorList>
            <person name="Corre E."/>
            <person name="Pelletier E."/>
            <person name="Niang G."/>
            <person name="Scheremetjew M."/>
            <person name="Finn R."/>
            <person name="Kale V."/>
            <person name="Holt S."/>
            <person name="Cochrane G."/>
            <person name="Meng A."/>
            <person name="Brown T."/>
            <person name="Cohen L."/>
        </authorList>
    </citation>
    <scope>NUCLEOTIDE SEQUENCE</scope>
    <source>
        <strain evidence="3">CCAP1064/1</strain>
    </source>
</reference>
<gene>
    <name evidence="3" type="ORF">PINE0816_LOCUS17179</name>
</gene>
<feature type="region of interest" description="Disordered" evidence="2">
    <location>
        <begin position="89"/>
        <end position="119"/>
    </location>
</feature>
<keyword evidence="1" id="KW-0175">Coiled coil</keyword>
<evidence type="ECO:0000256" key="2">
    <source>
        <dbReference type="SAM" id="MobiDB-lite"/>
    </source>
</evidence>
<organism evidence="3">
    <name type="scientific">Proboscia inermis</name>
    <dbReference type="NCBI Taxonomy" id="420281"/>
    <lineage>
        <taxon>Eukaryota</taxon>
        <taxon>Sar</taxon>
        <taxon>Stramenopiles</taxon>
        <taxon>Ochrophyta</taxon>
        <taxon>Bacillariophyta</taxon>
        <taxon>Coscinodiscophyceae</taxon>
        <taxon>Rhizosoleniophycidae</taxon>
        <taxon>Rhizosoleniales</taxon>
        <taxon>Rhizosoleniaceae</taxon>
        <taxon>Proboscia</taxon>
    </lineage>
</organism>
<name>A0A7S0GI06_9STRA</name>
<accession>A0A7S0GI06</accession>
<feature type="compositionally biased region" description="Polar residues" evidence="2">
    <location>
        <begin position="97"/>
        <end position="109"/>
    </location>
</feature>
<evidence type="ECO:0000256" key="1">
    <source>
        <dbReference type="SAM" id="Coils"/>
    </source>
</evidence>
<evidence type="ECO:0000313" key="3">
    <source>
        <dbReference type="EMBL" id="CAD8421028.1"/>
    </source>
</evidence>
<protein>
    <submittedName>
        <fullName evidence="3">Uncharacterized protein</fullName>
    </submittedName>
</protein>
<feature type="region of interest" description="Disordered" evidence="2">
    <location>
        <begin position="30"/>
        <end position="58"/>
    </location>
</feature>
<sequence>MENDSFTTTSDSFNMRSRLDHVSKEFDSFRSSTEMKMEHEEHMRASAEKSLQRALEEAEQRTLEKNELFYKMESYRREIEELRTTNFRKQQEHSFRTSDSTSTHFTFRSSDMDRDSSQGDFLRERELRLKAEEMCAALAERAKASLERRDAQFLELKLRMTEITSQKDSTISALAAERDNLYHQKSISDELVASVSNNARHQLLNQSITFDDERRTVGDDSVTIDALELESLRGSVKRQESVNQDQQAELESSRKELKKYKLIQRSAQGVLKGLTDQLSESEIHSSRGV</sequence>
<feature type="coiled-coil region" evidence="1">
    <location>
        <begin position="229"/>
        <end position="263"/>
    </location>
</feature>
<dbReference type="EMBL" id="HBEL01036652">
    <property type="protein sequence ID" value="CAD8421028.1"/>
    <property type="molecule type" value="Transcribed_RNA"/>
</dbReference>